<evidence type="ECO:0000259" key="1">
    <source>
        <dbReference type="PROSITE" id="PS50110"/>
    </source>
</evidence>
<dbReference type="AlphaFoldDB" id="X0Y3K3"/>
<organism evidence="2">
    <name type="scientific">marine sediment metagenome</name>
    <dbReference type="NCBI Taxonomy" id="412755"/>
    <lineage>
        <taxon>unclassified sequences</taxon>
        <taxon>metagenomes</taxon>
        <taxon>ecological metagenomes</taxon>
    </lineage>
</organism>
<accession>X0Y3K3</accession>
<comment type="caution">
    <text evidence="2">The sequence shown here is derived from an EMBL/GenBank/DDBJ whole genome shotgun (WGS) entry which is preliminary data.</text>
</comment>
<dbReference type="InterPro" id="IPR011006">
    <property type="entry name" value="CheY-like_superfamily"/>
</dbReference>
<feature type="domain" description="Response regulatory" evidence="1">
    <location>
        <begin position="24"/>
        <end position="43"/>
    </location>
</feature>
<dbReference type="EMBL" id="BARS01050653">
    <property type="protein sequence ID" value="GAG50330.1"/>
    <property type="molecule type" value="Genomic_DNA"/>
</dbReference>
<evidence type="ECO:0000313" key="2">
    <source>
        <dbReference type="EMBL" id="GAG50330.1"/>
    </source>
</evidence>
<gene>
    <name evidence="2" type="ORF">S01H1_75577</name>
</gene>
<sequence>MSSEYNEAADLSPANDPINLKGRRVLVVEDEPMVATLLVDMLE</sequence>
<reference evidence="2" key="1">
    <citation type="journal article" date="2014" name="Front. Microbiol.">
        <title>High frequency of phylogenetically diverse reductive dehalogenase-homologous genes in deep subseafloor sedimentary metagenomes.</title>
        <authorList>
            <person name="Kawai M."/>
            <person name="Futagami T."/>
            <person name="Toyoda A."/>
            <person name="Takaki Y."/>
            <person name="Nishi S."/>
            <person name="Hori S."/>
            <person name="Arai W."/>
            <person name="Tsubouchi T."/>
            <person name="Morono Y."/>
            <person name="Uchiyama I."/>
            <person name="Ito T."/>
            <person name="Fujiyama A."/>
            <person name="Inagaki F."/>
            <person name="Takami H."/>
        </authorList>
    </citation>
    <scope>NUCLEOTIDE SEQUENCE</scope>
    <source>
        <strain evidence="2">Expedition CK06-06</strain>
    </source>
</reference>
<name>X0Y3K3_9ZZZZ</name>
<protein>
    <recommendedName>
        <fullName evidence="1">Response regulatory domain-containing protein</fullName>
    </recommendedName>
</protein>
<dbReference type="InterPro" id="IPR001789">
    <property type="entry name" value="Sig_transdc_resp-reg_receiver"/>
</dbReference>
<dbReference type="GO" id="GO:0000160">
    <property type="term" value="P:phosphorelay signal transduction system"/>
    <property type="evidence" value="ECO:0007669"/>
    <property type="project" value="InterPro"/>
</dbReference>
<proteinExistence type="predicted"/>
<dbReference type="SUPFAM" id="SSF52172">
    <property type="entry name" value="CheY-like"/>
    <property type="match status" value="1"/>
</dbReference>
<dbReference type="PROSITE" id="PS50110">
    <property type="entry name" value="RESPONSE_REGULATORY"/>
    <property type="match status" value="1"/>
</dbReference>
<feature type="non-terminal residue" evidence="2">
    <location>
        <position position="43"/>
    </location>
</feature>